<dbReference type="RefSeq" id="WP_227709790.1">
    <property type="nucleotide sequence ID" value="NZ_JAJEQW010000003.1"/>
</dbReference>
<organism evidence="5 6">
    <name type="scientific">Roseburia amylophila</name>
    <dbReference type="NCBI Taxonomy" id="2981794"/>
    <lineage>
        <taxon>Bacteria</taxon>
        <taxon>Bacillati</taxon>
        <taxon>Bacillota</taxon>
        <taxon>Clostridia</taxon>
        <taxon>Lachnospirales</taxon>
        <taxon>Lachnospiraceae</taxon>
        <taxon>Roseburia</taxon>
    </lineage>
</organism>
<dbReference type="GO" id="GO:0044781">
    <property type="term" value="P:bacterial-type flagellum organization"/>
    <property type="evidence" value="ECO:0007669"/>
    <property type="project" value="UniProtKB-UniRule"/>
</dbReference>
<keyword evidence="5" id="KW-0966">Cell projection</keyword>
<evidence type="ECO:0000256" key="2">
    <source>
        <dbReference type="ARBA" id="ARBA00022795"/>
    </source>
</evidence>
<name>A0AAW4WFG2_9FIRM</name>
<keyword evidence="2 3" id="KW-1005">Bacterial flagellum biogenesis</keyword>
<dbReference type="EMBL" id="JAJEQW010000003">
    <property type="protein sequence ID" value="MCC2241582.1"/>
    <property type="molecule type" value="Genomic_DNA"/>
</dbReference>
<keyword evidence="5" id="KW-0282">Flagellum</keyword>
<evidence type="ECO:0000256" key="1">
    <source>
        <dbReference type="ARBA" id="ARBA00010577"/>
    </source>
</evidence>
<comment type="caution">
    <text evidence="5">The sequence shown here is derived from an EMBL/GenBank/DDBJ whole genome shotgun (WGS) entry which is preliminary data.</text>
</comment>
<evidence type="ECO:0000256" key="4">
    <source>
        <dbReference type="SAM" id="MobiDB-lite"/>
    </source>
</evidence>
<dbReference type="Pfam" id="PF03963">
    <property type="entry name" value="FlgD"/>
    <property type="match status" value="1"/>
</dbReference>
<feature type="compositionally biased region" description="Low complexity" evidence="4">
    <location>
        <begin position="14"/>
        <end position="30"/>
    </location>
</feature>
<feature type="region of interest" description="Disordered" evidence="4">
    <location>
        <begin position="1"/>
        <end position="30"/>
    </location>
</feature>
<accession>A0AAW4WFG2</accession>
<feature type="region of interest" description="Disordered" evidence="4">
    <location>
        <begin position="211"/>
        <end position="240"/>
    </location>
</feature>
<comment type="similarity">
    <text evidence="1 3">Belongs to the FlgD family.</text>
</comment>
<evidence type="ECO:0000256" key="3">
    <source>
        <dbReference type="RuleBase" id="RU362076"/>
    </source>
</evidence>
<dbReference type="Proteomes" id="UP001198893">
    <property type="component" value="Unassembled WGS sequence"/>
</dbReference>
<dbReference type="InterPro" id="IPR005648">
    <property type="entry name" value="FlgD"/>
</dbReference>
<gene>
    <name evidence="5" type="ORF">LKD47_04575</name>
</gene>
<comment type="function">
    <text evidence="3">Required for flagellar hook formation. May act as a scaffolding protein.</text>
</comment>
<sequence length="240" mass="26111">MITQLIKNGEVVDTSAESNSSSSTSKKSGGSLDKDAFLQLLVAQMKYQDPLEPTDNTEYISQLATFSQLEETQNMQASLQEMEANSLVGKQVVLRVTSSATGETSDVTGTVDSVIHENNKTYLMVNNNLYSIDDLYSVMDDSYMDAISLAKSFSLAIASLPSADELTLDNASTLTNLRKAYDSMTSYQKSFIKQSDIDKLVKLEEKMKKLQAAAGESGDKTEGNGGTEDKKDTEETGKAE</sequence>
<keyword evidence="5" id="KW-0969">Cilium</keyword>
<evidence type="ECO:0000313" key="5">
    <source>
        <dbReference type="EMBL" id="MCC2241582.1"/>
    </source>
</evidence>
<feature type="compositionally biased region" description="Basic and acidic residues" evidence="4">
    <location>
        <begin position="217"/>
        <end position="240"/>
    </location>
</feature>
<protein>
    <recommendedName>
        <fullName evidence="3">Basal-body rod modification protein FlgD</fullName>
    </recommendedName>
</protein>
<evidence type="ECO:0000313" key="6">
    <source>
        <dbReference type="Proteomes" id="UP001198893"/>
    </source>
</evidence>
<dbReference type="AlphaFoldDB" id="A0AAW4WFG2"/>
<reference evidence="5" key="1">
    <citation type="submission" date="2021-10" db="EMBL/GenBank/DDBJ databases">
        <title>Anaerobic single-cell dispensing facilitates the cultivation of human gut bacteria.</title>
        <authorList>
            <person name="Afrizal A."/>
        </authorList>
    </citation>
    <scope>NUCLEOTIDE SEQUENCE</scope>
    <source>
        <strain evidence="5">CLA-AA-H204</strain>
    </source>
</reference>
<proteinExistence type="inferred from homology"/>